<organism evidence="1 2">
    <name type="scientific">Paraburkholderia caribensis MBA4</name>
    <dbReference type="NCBI Taxonomy" id="1323664"/>
    <lineage>
        <taxon>Bacteria</taxon>
        <taxon>Pseudomonadati</taxon>
        <taxon>Pseudomonadota</taxon>
        <taxon>Betaproteobacteria</taxon>
        <taxon>Burkholderiales</taxon>
        <taxon>Burkholderiaceae</taxon>
        <taxon>Paraburkholderia</taxon>
    </lineage>
</organism>
<gene>
    <name evidence="1" type="ORF">K788_0005245</name>
</gene>
<proteinExistence type="predicted"/>
<dbReference type="Proteomes" id="UP000019146">
    <property type="component" value="Chromosome 2"/>
</dbReference>
<dbReference type="KEGG" id="bcai:K788_0005245"/>
<name>A0A0N7JUS3_9BURK</name>
<evidence type="ECO:0000313" key="1">
    <source>
        <dbReference type="EMBL" id="ALL67213.1"/>
    </source>
</evidence>
<evidence type="ECO:0000313" key="2">
    <source>
        <dbReference type="Proteomes" id="UP000019146"/>
    </source>
</evidence>
<sequence>MFPFMSIVSAFLVFSMQAAQFVIALHASALLFSSTRRWGFSTDLRS</sequence>
<dbReference type="AlphaFoldDB" id="A0A0N7JUS3"/>
<reference evidence="1 2" key="1">
    <citation type="journal article" date="2014" name="Genome Announc.">
        <title>Draft Genome Sequence of the Haloacid-Degrading Burkholderia caribensis Strain MBA4.</title>
        <authorList>
            <person name="Pan Y."/>
            <person name="Kong K.F."/>
            <person name="Tsang J.S."/>
        </authorList>
    </citation>
    <scope>NUCLEOTIDE SEQUENCE [LARGE SCALE GENOMIC DNA]</scope>
    <source>
        <strain evidence="1 2">MBA4</strain>
    </source>
</reference>
<dbReference type="EMBL" id="CP012747">
    <property type="protein sequence ID" value="ALL67213.1"/>
    <property type="molecule type" value="Genomic_DNA"/>
</dbReference>
<accession>A0A0N7JUS3</accession>
<protein>
    <submittedName>
        <fullName evidence="1">Uncharacterized protein</fullName>
    </submittedName>
</protein>